<keyword evidence="1" id="KW-0732">Signal</keyword>
<gene>
    <name evidence="2" type="ORF">SAMN04489859_103736</name>
</gene>
<proteinExistence type="predicted"/>
<evidence type="ECO:0000313" key="3">
    <source>
        <dbReference type="Proteomes" id="UP000199054"/>
    </source>
</evidence>
<reference evidence="2 3" key="1">
    <citation type="submission" date="2016-10" db="EMBL/GenBank/DDBJ databases">
        <authorList>
            <person name="de Groot N.N."/>
        </authorList>
    </citation>
    <scope>NUCLEOTIDE SEQUENCE [LARGE SCALE GENOMIC DNA]</scope>
    <source>
        <strain evidence="2 3">DSM 8512</strain>
    </source>
</reference>
<name>A0A1H8M8P6_9RHOB</name>
<evidence type="ECO:0000256" key="1">
    <source>
        <dbReference type="SAM" id="SignalP"/>
    </source>
</evidence>
<dbReference type="RefSeq" id="WP_090616387.1">
    <property type="nucleotide sequence ID" value="NZ_CP067124.1"/>
</dbReference>
<dbReference type="OrthoDB" id="7863114at2"/>
<keyword evidence="3" id="KW-1185">Reference proteome</keyword>
<feature type="signal peptide" evidence="1">
    <location>
        <begin position="1"/>
        <end position="25"/>
    </location>
</feature>
<sequence>MHHRPQTRYRSTLLALMLLPGAAFGQSPEDIARITELAGQFATVTENSDMAGSLEMLPPTLIDSISAQMNVTRDEYIGHMIQAASQNASLVSVRSVTLDTDAMTWHEVPDGSSYALIPTQSVVEISDTPGGPRSTVVQEVSQTLALKDRGEWHLVRLGSDQQQENIRMAFPALYDQDFPLPQIEEVTQ</sequence>
<evidence type="ECO:0008006" key="4">
    <source>
        <dbReference type="Google" id="ProtNLM"/>
    </source>
</evidence>
<dbReference type="STRING" id="34002.SAMN04489859_103736"/>
<accession>A0A1H8M8P6</accession>
<protein>
    <recommendedName>
        <fullName evidence="4">DUF3828 domain-containing protein</fullName>
    </recommendedName>
</protein>
<evidence type="ECO:0000313" key="2">
    <source>
        <dbReference type="EMBL" id="SEO13772.1"/>
    </source>
</evidence>
<feature type="chain" id="PRO_5011519961" description="DUF3828 domain-containing protein" evidence="1">
    <location>
        <begin position="26"/>
        <end position="188"/>
    </location>
</feature>
<organism evidence="2 3">
    <name type="scientific">Paracoccus alcaliphilus</name>
    <dbReference type="NCBI Taxonomy" id="34002"/>
    <lineage>
        <taxon>Bacteria</taxon>
        <taxon>Pseudomonadati</taxon>
        <taxon>Pseudomonadota</taxon>
        <taxon>Alphaproteobacteria</taxon>
        <taxon>Rhodobacterales</taxon>
        <taxon>Paracoccaceae</taxon>
        <taxon>Paracoccus</taxon>
    </lineage>
</organism>
<dbReference type="Proteomes" id="UP000199054">
    <property type="component" value="Unassembled WGS sequence"/>
</dbReference>
<dbReference type="AlphaFoldDB" id="A0A1H8M8P6"/>
<dbReference type="EMBL" id="FODE01000037">
    <property type="protein sequence ID" value="SEO13772.1"/>
    <property type="molecule type" value="Genomic_DNA"/>
</dbReference>